<feature type="transmembrane region" description="Helical" evidence="1">
    <location>
        <begin position="7"/>
        <end position="29"/>
    </location>
</feature>
<accession>A0A383R3L4</accession>
<dbReference type="AlphaFoldDB" id="A0A383R3L4"/>
<evidence type="ECO:0000313" key="2">
    <source>
        <dbReference type="EMBL" id="SYX81757.1"/>
    </source>
</evidence>
<feature type="transmembrane region" description="Helical" evidence="1">
    <location>
        <begin position="68"/>
        <end position="89"/>
    </location>
</feature>
<organism evidence="2 3">
    <name type="scientific">Paenibacillus alvei</name>
    <name type="common">Bacillus alvei</name>
    <dbReference type="NCBI Taxonomy" id="44250"/>
    <lineage>
        <taxon>Bacteria</taxon>
        <taxon>Bacillati</taxon>
        <taxon>Bacillota</taxon>
        <taxon>Bacilli</taxon>
        <taxon>Bacillales</taxon>
        <taxon>Paenibacillaceae</taxon>
        <taxon>Paenibacillus</taxon>
    </lineage>
</organism>
<evidence type="ECO:0000313" key="3">
    <source>
        <dbReference type="Proteomes" id="UP000304148"/>
    </source>
</evidence>
<feature type="transmembrane region" description="Helical" evidence="1">
    <location>
        <begin position="35"/>
        <end position="56"/>
    </location>
</feature>
<keyword evidence="1" id="KW-0812">Transmembrane</keyword>
<sequence>MVSTIYRWLSIVSIILSVFLVVLDIVVIHDPSLDGFGIVSTFVLPPLGIIFAAISFQKTVSNKDIALIVLNLLIFLSFFMYMFFGTLFFGV</sequence>
<proteinExistence type="predicted"/>
<name>A0A383R3L4_PAEAL</name>
<dbReference type="Proteomes" id="UP000304148">
    <property type="component" value="Chromosome"/>
</dbReference>
<gene>
    <name evidence="2" type="ORF">PBLR_10176</name>
</gene>
<reference evidence="3" key="1">
    <citation type="submission" date="2018-08" db="EMBL/GenBank/DDBJ databases">
        <authorList>
            <person name="Chevrot R."/>
        </authorList>
    </citation>
    <scope>NUCLEOTIDE SEQUENCE [LARGE SCALE GENOMIC DNA]</scope>
</reference>
<dbReference type="EMBL" id="LS992241">
    <property type="protein sequence ID" value="SYX81757.1"/>
    <property type="molecule type" value="Genomic_DNA"/>
</dbReference>
<keyword evidence="1" id="KW-0472">Membrane</keyword>
<dbReference type="RefSeq" id="WP_138184338.1">
    <property type="nucleotide sequence ID" value="NZ_LS992241.1"/>
</dbReference>
<evidence type="ECO:0000256" key="1">
    <source>
        <dbReference type="SAM" id="Phobius"/>
    </source>
</evidence>
<protein>
    <submittedName>
        <fullName evidence="2">Uncharacterized protein</fullName>
    </submittedName>
</protein>
<keyword evidence="1" id="KW-1133">Transmembrane helix</keyword>